<proteinExistence type="predicted"/>
<name>D0N2N9_PHYIT</name>
<reference evidence="8" key="1">
    <citation type="journal article" date="2009" name="Nature">
        <title>Genome sequence and analysis of the Irish potato famine pathogen Phytophthora infestans.</title>
        <authorList>
            <consortium name="The Broad Institute Genome Sequencing Platform"/>
            <person name="Haas B.J."/>
            <person name="Kamoun S."/>
            <person name="Zody M.C."/>
            <person name="Jiang R.H."/>
            <person name="Handsaker R.E."/>
            <person name="Cano L.M."/>
            <person name="Grabherr M."/>
            <person name="Kodira C.D."/>
            <person name="Raffaele S."/>
            <person name="Torto-Alalibo T."/>
            <person name="Bozkurt T.O."/>
            <person name="Ah-Fong A.M."/>
            <person name="Alvarado L."/>
            <person name="Anderson V.L."/>
            <person name="Armstrong M.R."/>
            <person name="Avrova A."/>
            <person name="Baxter L."/>
            <person name="Beynon J."/>
            <person name="Boevink P.C."/>
            <person name="Bollmann S.R."/>
            <person name="Bos J.I."/>
            <person name="Bulone V."/>
            <person name="Cai G."/>
            <person name="Cakir C."/>
            <person name="Carrington J.C."/>
            <person name="Chawner M."/>
            <person name="Conti L."/>
            <person name="Costanzo S."/>
            <person name="Ewan R."/>
            <person name="Fahlgren N."/>
            <person name="Fischbach M.A."/>
            <person name="Fugelstad J."/>
            <person name="Gilroy E.M."/>
            <person name="Gnerre S."/>
            <person name="Green P.J."/>
            <person name="Grenville-Briggs L.J."/>
            <person name="Griffith J."/>
            <person name="Grunwald N.J."/>
            <person name="Horn K."/>
            <person name="Horner N.R."/>
            <person name="Hu C.H."/>
            <person name="Huitema E."/>
            <person name="Jeong D.H."/>
            <person name="Jones A.M."/>
            <person name="Jones J.D."/>
            <person name="Jones R.W."/>
            <person name="Karlsson E.K."/>
            <person name="Kunjeti S.G."/>
            <person name="Lamour K."/>
            <person name="Liu Z."/>
            <person name="Ma L."/>
            <person name="Maclean D."/>
            <person name="Chibucos M.C."/>
            <person name="McDonald H."/>
            <person name="McWalters J."/>
            <person name="Meijer H.J."/>
            <person name="Morgan W."/>
            <person name="Morris P.F."/>
            <person name="Munro C.A."/>
            <person name="O'Neill K."/>
            <person name="Ospina-Giraldo M."/>
            <person name="Pinzon A."/>
            <person name="Pritchard L."/>
            <person name="Ramsahoye B."/>
            <person name="Ren Q."/>
            <person name="Restrepo S."/>
            <person name="Roy S."/>
            <person name="Sadanandom A."/>
            <person name="Savidor A."/>
            <person name="Schornack S."/>
            <person name="Schwartz D.C."/>
            <person name="Schumann U.D."/>
            <person name="Schwessinger B."/>
            <person name="Seyer L."/>
            <person name="Sharpe T."/>
            <person name="Silvar C."/>
            <person name="Song J."/>
            <person name="Studholme D.J."/>
            <person name="Sykes S."/>
            <person name="Thines M."/>
            <person name="van de Vondervoort P.J."/>
            <person name="Phuntumart V."/>
            <person name="Wawra S."/>
            <person name="Weide R."/>
            <person name="Win J."/>
            <person name="Young C."/>
            <person name="Zhou S."/>
            <person name="Fry W."/>
            <person name="Meyers B.C."/>
            <person name="van West P."/>
            <person name="Ristaino J."/>
            <person name="Govers F."/>
            <person name="Birch P.R."/>
            <person name="Whisson S.C."/>
            <person name="Judelson H.S."/>
            <person name="Nusbaum C."/>
        </authorList>
    </citation>
    <scope>NUCLEOTIDE SEQUENCE [LARGE SCALE GENOMIC DNA]</scope>
    <source>
        <strain evidence="8">T30-4</strain>
    </source>
</reference>
<dbReference type="HOGENOM" id="CLU_053068_0_0_1"/>
<dbReference type="InParanoid" id="D0N2N9"/>
<dbReference type="InterPro" id="IPR045379">
    <property type="entry name" value="Crinkler_N"/>
</dbReference>
<gene>
    <name evidence="7" type="ORF">PITG_22754</name>
</gene>
<feature type="domain" description="Crinkler effector protein N-terminal" evidence="6">
    <location>
        <begin position="18"/>
        <end position="133"/>
    </location>
</feature>
<evidence type="ECO:0000313" key="8">
    <source>
        <dbReference type="Proteomes" id="UP000006643"/>
    </source>
</evidence>
<evidence type="ECO:0000256" key="3">
    <source>
        <dbReference type="ARBA" id="ARBA00022525"/>
    </source>
</evidence>
<keyword evidence="8" id="KW-1185">Reference proteome</keyword>
<organism evidence="7 8">
    <name type="scientific">Phytophthora infestans (strain T30-4)</name>
    <name type="common">Potato late blight agent</name>
    <dbReference type="NCBI Taxonomy" id="403677"/>
    <lineage>
        <taxon>Eukaryota</taxon>
        <taxon>Sar</taxon>
        <taxon>Stramenopiles</taxon>
        <taxon>Oomycota</taxon>
        <taxon>Peronosporomycetes</taxon>
        <taxon>Peronosporales</taxon>
        <taxon>Peronosporaceae</taxon>
        <taxon>Phytophthora</taxon>
    </lineage>
</organism>
<protein>
    <submittedName>
        <fullName evidence="7">Crinkler (CRN) family protein</fullName>
    </submittedName>
</protein>
<dbReference type="RefSeq" id="XP_002905727.1">
    <property type="nucleotide sequence ID" value="XM_002905681.1"/>
</dbReference>
<feature type="chain" id="PRO_5003012844" evidence="4">
    <location>
        <begin position="27"/>
        <end position="426"/>
    </location>
</feature>
<keyword evidence="3" id="KW-0964">Secreted</keyword>
<evidence type="ECO:0000259" key="6">
    <source>
        <dbReference type="Pfam" id="PF20147"/>
    </source>
</evidence>
<dbReference type="GeneID" id="9479350"/>
<dbReference type="EMBL" id="DS028123">
    <property type="protein sequence ID" value="EEY68568.1"/>
    <property type="molecule type" value="Genomic_DNA"/>
</dbReference>
<dbReference type="Pfam" id="PF13401">
    <property type="entry name" value="AAA_22"/>
    <property type="match status" value="1"/>
</dbReference>
<dbReference type="Pfam" id="PF20147">
    <property type="entry name" value="Crinkler"/>
    <property type="match status" value="1"/>
</dbReference>
<dbReference type="Proteomes" id="UP000006643">
    <property type="component" value="Unassembled WGS sequence"/>
</dbReference>
<dbReference type="GO" id="GO:0016887">
    <property type="term" value="F:ATP hydrolysis activity"/>
    <property type="evidence" value="ECO:0007669"/>
    <property type="project" value="InterPro"/>
</dbReference>
<dbReference type="VEuPathDB" id="FungiDB:PITG_22754"/>
<accession>D0N2N9</accession>
<dbReference type="eggNOG" id="ENOG502SVAX">
    <property type="taxonomic scope" value="Eukaryota"/>
</dbReference>
<evidence type="ECO:0000259" key="5">
    <source>
        <dbReference type="Pfam" id="PF13401"/>
    </source>
</evidence>
<dbReference type="InterPro" id="IPR049945">
    <property type="entry name" value="AAA_22"/>
</dbReference>
<dbReference type="KEGG" id="pif:PITG_22754"/>
<dbReference type="OrthoDB" id="129307at2759"/>
<evidence type="ECO:0000256" key="4">
    <source>
        <dbReference type="SAM" id="SignalP"/>
    </source>
</evidence>
<dbReference type="InterPro" id="IPR027417">
    <property type="entry name" value="P-loop_NTPase"/>
</dbReference>
<dbReference type="GO" id="GO:0043657">
    <property type="term" value="C:host cell"/>
    <property type="evidence" value="ECO:0007669"/>
    <property type="project" value="UniProtKB-SubCell"/>
</dbReference>
<evidence type="ECO:0000256" key="2">
    <source>
        <dbReference type="ARBA" id="ARBA00004613"/>
    </source>
</evidence>
<dbReference type="Gene3D" id="3.40.50.300">
    <property type="entry name" value="P-loop containing nucleotide triphosphate hydrolases"/>
    <property type="match status" value="1"/>
</dbReference>
<keyword evidence="4" id="KW-0732">Signal</keyword>
<evidence type="ECO:0000256" key="1">
    <source>
        <dbReference type="ARBA" id="ARBA00004340"/>
    </source>
</evidence>
<dbReference type="SUPFAM" id="SSF52540">
    <property type="entry name" value="P-loop containing nucleoside triphosphate hydrolases"/>
    <property type="match status" value="1"/>
</dbReference>
<comment type="subcellular location">
    <subcellularLocation>
        <location evidence="1">Host cell</location>
    </subcellularLocation>
    <subcellularLocation>
        <location evidence="2">Secreted</location>
    </subcellularLocation>
</comment>
<sequence length="426" mass="48560">MNFGLRNHLRFCHKMLVFFCVIVGEADSTFMVKLDEGVSVGKLKKAILDAHPKSSKDVDEREVQLFVAKTSDGKWLEAESEVSEELGSGRIPNSILDVTSGKAVEATKTLKNWLFTENRMGQPSSNQIHILVKVKKNRPCALGQRSAEMNDSKQDEPLSKKQKIQKYITFTGPLGEDDYSVPLDTIEAFKRIRHGFSGNDRPIYMLYGPRQFGKSTIARGIEMLFCGHPNIISVYFEVSKEMARNAVRFWSYLGKMVDAESECHDSTSLLMQVTTYAGREKKKLCLIVDEMDRLFQNPDLLTSFLGLLRMWKFQSPSVFLGFLGVGNYELLNHNMVYRGDDDSSPFNVSETIKAEKLSILQMSDFFMEMKPRIHLQPHLWWESWTFPVGCPVCWDHLFDSRLMKVNIILSSKHGRSGSLDCCFPCT</sequence>
<feature type="signal peptide" evidence="4">
    <location>
        <begin position="1"/>
        <end position="26"/>
    </location>
</feature>
<evidence type="ECO:0000313" key="7">
    <source>
        <dbReference type="EMBL" id="EEY68568.1"/>
    </source>
</evidence>
<dbReference type="AlphaFoldDB" id="D0N2N9"/>
<dbReference type="GO" id="GO:0005576">
    <property type="term" value="C:extracellular region"/>
    <property type="evidence" value="ECO:0007669"/>
    <property type="project" value="UniProtKB-SubCell"/>
</dbReference>
<feature type="domain" description="ORC1/DEAH AAA+ ATPase" evidence="5">
    <location>
        <begin position="201"/>
        <end position="308"/>
    </location>
</feature>